<keyword evidence="3" id="KW-1185">Reference proteome</keyword>
<dbReference type="RefSeq" id="WP_226766453.1">
    <property type="nucleotide sequence ID" value="NZ_BAAAEO010000002.1"/>
</dbReference>
<proteinExistence type="predicted"/>
<evidence type="ECO:0000256" key="1">
    <source>
        <dbReference type="SAM" id="SignalP"/>
    </source>
</evidence>
<sequence length="306" mass="34773">MRLLLCLLLLTPLCQAAPLRLTLQPSAQQWLFSYQFDLAGYPQQLSFSIDNSILNSHFRQFRALKPALLQQYLWRDLRAHVAQYPGARLQRLPGKDALHYKLLVADSHLLDKVDTELQQLISERTAFYLQQQYYYVQDLPWNARAIIPDHARIMQDSLQDLLPVATAWHGKLANVPTRQALLTLSAWIQQIPYQDLSDRQRSSGASFNPPLKLLQENRGDCDSKAVLLAALLRMLLPDVKLAMVYLPQHAVLAVQLQVTPEDMTVNIEGRDYLLVDATGPALLTPGQINPEYQIYTGSGQFGYQLL</sequence>
<feature type="chain" id="PRO_5046690274" description="Transglutaminase domain-containing protein" evidence="1">
    <location>
        <begin position="17"/>
        <end position="306"/>
    </location>
</feature>
<keyword evidence="1" id="KW-0732">Signal</keyword>
<gene>
    <name evidence="2" type="ORF">GCM10009098_15110</name>
</gene>
<dbReference type="EMBL" id="BAAAEO010000002">
    <property type="protein sequence ID" value="GAA0548482.1"/>
    <property type="molecule type" value="Genomic_DNA"/>
</dbReference>
<name>A0ABP3NN95_9GAMM</name>
<accession>A0ABP3NN95</accession>
<feature type="signal peptide" evidence="1">
    <location>
        <begin position="1"/>
        <end position="16"/>
    </location>
</feature>
<evidence type="ECO:0000313" key="3">
    <source>
        <dbReference type="Proteomes" id="UP001501169"/>
    </source>
</evidence>
<evidence type="ECO:0000313" key="2">
    <source>
        <dbReference type="EMBL" id="GAA0548482.1"/>
    </source>
</evidence>
<reference evidence="3" key="1">
    <citation type="journal article" date="2019" name="Int. J. Syst. Evol. Microbiol.">
        <title>The Global Catalogue of Microorganisms (GCM) 10K type strain sequencing project: providing services to taxonomists for standard genome sequencing and annotation.</title>
        <authorList>
            <consortium name="The Broad Institute Genomics Platform"/>
            <consortium name="The Broad Institute Genome Sequencing Center for Infectious Disease"/>
            <person name="Wu L."/>
            <person name="Ma J."/>
        </authorList>
    </citation>
    <scope>NUCLEOTIDE SEQUENCE [LARGE SCALE GENOMIC DNA]</scope>
    <source>
        <strain evidence="3">JCM 14331</strain>
    </source>
</reference>
<comment type="caution">
    <text evidence="2">The sequence shown here is derived from an EMBL/GenBank/DDBJ whole genome shotgun (WGS) entry which is preliminary data.</text>
</comment>
<dbReference type="Gene3D" id="3.10.620.30">
    <property type="match status" value="1"/>
</dbReference>
<dbReference type="Proteomes" id="UP001501169">
    <property type="component" value="Unassembled WGS sequence"/>
</dbReference>
<evidence type="ECO:0008006" key="4">
    <source>
        <dbReference type="Google" id="ProtNLM"/>
    </source>
</evidence>
<organism evidence="2 3">
    <name type="scientific">Rheinheimera aquimaris</name>
    <dbReference type="NCBI Taxonomy" id="412437"/>
    <lineage>
        <taxon>Bacteria</taxon>
        <taxon>Pseudomonadati</taxon>
        <taxon>Pseudomonadota</taxon>
        <taxon>Gammaproteobacteria</taxon>
        <taxon>Chromatiales</taxon>
        <taxon>Chromatiaceae</taxon>
        <taxon>Rheinheimera</taxon>
    </lineage>
</organism>
<protein>
    <recommendedName>
        <fullName evidence="4">Transglutaminase domain-containing protein</fullName>
    </recommendedName>
</protein>